<dbReference type="GO" id="GO:0005634">
    <property type="term" value="C:nucleus"/>
    <property type="evidence" value="ECO:0007669"/>
    <property type="project" value="UniProtKB-SubCell"/>
</dbReference>
<feature type="region of interest" description="Disordered" evidence="7">
    <location>
        <begin position="401"/>
        <end position="436"/>
    </location>
</feature>
<dbReference type="GO" id="GO:0046983">
    <property type="term" value="F:protein dimerization activity"/>
    <property type="evidence" value="ECO:0007669"/>
    <property type="project" value="InterPro"/>
</dbReference>
<feature type="compositionally biased region" description="Gly residues" evidence="7">
    <location>
        <begin position="39"/>
        <end position="60"/>
    </location>
</feature>
<feature type="domain" description="BHLH" evidence="8">
    <location>
        <begin position="232"/>
        <end position="282"/>
    </location>
</feature>
<sequence>MRRFLPVGGGGGGGGGGVEPSSSSTTPQRGEAEAAAGLRFGGGDISLGPHGGGGGGGGHGHQLQDGSVDLLARHSSSPAGFFSNLMASNGFPGSKGGGGSGAEAHHHHHPPSMAGSGSGSSSGGRKMKSQLSFTAGPPHLSHIAEDGAFPDRAGAEASVPRTFSAGGSSGGGGFSIVGPWEESRDIISTLGGYESQFGGMASTSALEMAGMDRYLQLQHDQVPFKVRAKRGCATHPRSIAERERRTRISEKLRKLQELVPNMDKQTSTADMLDLAVEHIKGLQSQLQAPLVAFLALLLVGTYQARPAPGKAASSSSSSSSAAKGAVVDGNTAIYNFGDSISDTGNFLREGAAPGAMKEHTVAPPYGAAIGAGGATGRCSDGYLMIGYLARDLGLPLLNPAPTSPTVSTSHRCHRPRRGGPREDRRHRAAHQQLPERPAPVVQGLHERHHQVITRRGARQAGASSLVMMGEIGGNDYNYAFAANRPRGPRPGGRSAARTSGA</sequence>
<comment type="similarity">
    <text evidence="3">Belongs to the 'GDSL' lipolytic enzyme family.</text>
</comment>
<evidence type="ECO:0000256" key="1">
    <source>
        <dbReference type="ARBA" id="ARBA00004123"/>
    </source>
</evidence>
<reference evidence="9" key="2">
    <citation type="submission" date="2018-05" db="EMBL/GenBank/DDBJ databases">
        <title>OmerRS3 (Oryza meridionalis Reference Sequence Version 3).</title>
        <authorList>
            <person name="Zhang J."/>
            <person name="Kudrna D."/>
            <person name="Lee S."/>
            <person name="Talag J."/>
            <person name="Welchert J."/>
            <person name="Wing R.A."/>
        </authorList>
    </citation>
    <scope>NUCLEOTIDE SEQUENCE [LARGE SCALE GENOMIC DNA]</scope>
    <source>
        <strain evidence="9">cv. OR44</strain>
    </source>
</reference>
<proteinExistence type="inferred from homology"/>
<dbReference type="InterPro" id="IPR001087">
    <property type="entry name" value="GDSL"/>
</dbReference>
<dbReference type="SUPFAM" id="SSF47459">
    <property type="entry name" value="HLH, helix-loop-helix DNA-binding domain"/>
    <property type="match status" value="1"/>
</dbReference>
<dbReference type="PANTHER" id="PTHR16223">
    <property type="entry name" value="TRANSCRIPTION FACTOR BHLH83-RELATED"/>
    <property type="match status" value="1"/>
</dbReference>
<comment type="similarity">
    <text evidence="2">Belongs to the bHLH protein family.</text>
</comment>
<dbReference type="CDD" id="cd11393">
    <property type="entry name" value="bHLH_AtbHLH_like"/>
    <property type="match status" value="1"/>
</dbReference>
<dbReference type="Gene3D" id="3.40.50.1110">
    <property type="entry name" value="SGNH hydrolase"/>
    <property type="match status" value="1"/>
</dbReference>
<comment type="subcellular location">
    <subcellularLocation>
        <location evidence="1">Nucleus</location>
    </subcellularLocation>
</comment>
<dbReference type="InterPro" id="IPR036638">
    <property type="entry name" value="HLH_DNA-bd_sf"/>
</dbReference>
<dbReference type="EnsemblPlants" id="OMERI02G22740.1">
    <property type="protein sequence ID" value="OMERI02G22740.1"/>
    <property type="gene ID" value="OMERI02G22740"/>
</dbReference>
<evidence type="ECO:0000256" key="3">
    <source>
        <dbReference type="ARBA" id="ARBA00008668"/>
    </source>
</evidence>
<organism evidence="9">
    <name type="scientific">Oryza meridionalis</name>
    <dbReference type="NCBI Taxonomy" id="40149"/>
    <lineage>
        <taxon>Eukaryota</taxon>
        <taxon>Viridiplantae</taxon>
        <taxon>Streptophyta</taxon>
        <taxon>Embryophyta</taxon>
        <taxon>Tracheophyta</taxon>
        <taxon>Spermatophyta</taxon>
        <taxon>Magnoliopsida</taxon>
        <taxon>Liliopsida</taxon>
        <taxon>Poales</taxon>
        <taxon>Poaceae</taxon>
        <taxon>BOP clade</taxon>
        <taxon>Oryzoideae</taxon>
        <taxon>Oryzeae</taxon>
        <taxon>Oryzinae</taxon>
        <taxon>Oryza</taxon>
    </lineage>
</organism>
<accession>A0A0E0CN06</accession>
<keyword evidence="5" id="KW-0804">Transcription</keyword>
<evidence type="ECO:0000313" key="10">
    <source>
        <dbReference type="Proteomes" id="UP000008021"/>
    </source>
</evidence>
<dbReference type="Pfam" id="PF00010">
    <property type="entry name" value="HLH"/>
    <property type="match status" value="1"/>
</dbReference>
<keyword evidence="10" id="KW-1185">Reference proteome</keyword>
<dbReference type="AlphaFoldDB" id="A0A0E0CN06"/>
<dbReference type="InterPro" id="IPR045239">
    <property type="entry name" value="bHLH95_bHLH"/>
</dbReference>
<dbReference type="Pfam" id="PF00657">
    <property type="entry name" value="Lipase_GDSL"/>
    <property type="match status" value="1"/>
</dbReference>
<evidence type="ECO:0000259" key="8">
    <source>
        <dbReference type="PROSITE" id="PS50888"/>
    </source>
</evidence>
<dbReference type="Gene3D" id="4.10.280.10">
    <property type="entry name" value="Helix-loop-helix DNA-binding domain"/>
    <property type="match status" value="1"/>
</dbReference>
<feature type="region of interest" description="Disordered" evidence="7">
    <location>
        <begin position="1"/>
        <end position="64"/>
    </location>
</feature>
<dbReference type="InterPro" id="IPR011598">
    <property type="entry name" value="bHLH_dom"/>
</dbReference>
<reference evidence="9" key="1">
    <citation type="submission" date="2015-04" db="UniProtKB">
        <authorList>
            <consortium name="EnsemblPlants"/>
        </authorList>
    </citation>
    <scope>IDENTIFICATION</scope>
</reference>
<evidence type="ECO:0000256" key="5">
    <source>
        <dbReference type="ARBA" id="ARBA00023163"/>
    </source>
</evidence>
<dbReference type="STRING" id="40149.A0A0E0CN06"/>
<dbReference type="PANTHER" id="PTHR16223:SF177">
    <property type="entry name" value="TRANSCRIPTION FACTOR BHLH129"/>
    <property type="match status" value="1"/>
</dbReference>
<dbReference type="GO" id="GO:0016788">
    <property type="term" value="F:hydrolase activity, acting on ester bonds"/>
    <property type="evidence" value="ECO:0007669"/>
    <property type="project" value="InterPro"/>
</dbReference>
<dbReference type="GO" id="GO:0000978">
    <property type="term" value="F:RNA polymerase II cis-regulatory region sequence-specific DNA binding"/>
    <property type="evidence" value="ECO:0007669"/>
    <property type="project" value="TreeGrafter"/>
</dbReference>
<dbReference type="HOGENOM" id="CLU_544442_0_0_1"/>
<feature type="region of interest" description="Disordered" evidence="7">
    <location>
        <begin position="482"/>
        <end position="501"/>
    </location>
</feature>
<name>A0A0E0CN06_9ORYZ</name>
<feature type="compositionally biased region" description="Gly residues" evidence="7">
    <location>
        <begin position="7"/>
        <end position="18"/>
    </location>
</feature>
<evidence type="ECO:0000256" key="6">
    <source>
        <dbReference type="ARBA" id="ARBA00023242"/>
    </source>
</evidence>
<protein>
    <recommendedName>
        <fullName evidence="8">BHLH domain-containing protein</fullName>
    </recommendedName>
</protein>
<dbReference type="PROSITE" id="PS50888">
    <property type="entry name" value="BHLH"/>
    <property type="match status" value="1"/>
</dbReference>
<feature type="region of interest" description="Disordered" evidence="7">
    <location>
        <begin position="93"/>
        <end position="146"/>
    </location>
</feature>
<evidence type="ECO:0000256" key="2">
    <source>
        <dbReference type="ARBA" id="ARBA00005510"/>
    </source>
</evidence>
<dbReference type="SMART" id="SM00353">
    <property type="entry name" value="HLH"/>
    <property type="match status" value="1"/>
</dbReference>
<dbReference type="InterPro" id="IPR036514">
    <property type="entry name" value="SGNH_hydro_sf"/>
</dbReference>
<evidence type="ECO:0000256" key="4">
    <source>
        <dbReference type="ARBA" id="ARBA00023015"/>
    </source>
</evidence>
<evidence type="ECO:0000313" key="9">
    <source>
        <dbReference type="EnsemblPlants" id="OMERI02G22740.1"/>
    </source>
</evidence>
<evidence type="ECO:0000256" key="7">
    <source>
        <dbReference type="SAM" id="MobiDB-lite"/>
    </source>
</evidence>
<dbReference type="InterPro" id="IPR045843">
    <property type="entry name" value="IND-like"/>
</dbReference>
<keyword evidence="4" id="KW-0805">Transcription regulation</keyword>
<dbReference type="GO" id="GO:0000981">
    <property type="term" value="F:DNA-binding transcription factor activity, RNA polymerase II-specific"/>
    <property type="evidence" value="ECO:0007669"/>
    <property type="project" value="TreeGrafter"/>
</dbReference>
<dbReference type="Proteomes" id="UP000008021">
    <property type="component" value="Chromosome 2"/>
</dbReference>
<keyword evidence="6" id="KW-0539">Nucleus</keyword>
<dbReference type="Gramene" id="OMERI02G22740.1">
    <property type="protein sequence ID" value="OMERI02G22740.1"/>
    <property type="gene ID" value="OMERI02G22740"/>
</dbReference>